<dbReference type="RefSeq" id="WP_003096070.1">
    <property type="nucleotide sequence ID" value="NZ_GL831112.1"/>
</dbReference>
<comment type="caution">
    <text evidence="1">The sequence shown here is derived from an EMBL/GenBank/DDBJ whole genome shotgun (WGS) entry which is preliminary data.</text>
</comment>
<protein>
    <submittedName>
        <fullName evidence="1">Uncharacterized protein</fullName>
    </submittedName>
</protein>
<keyword evidence="2" id="KW-1185">Reference proteome</keyword>
<dbReference type="Proteomes" id="UP000003697">
    <property type="component" value="Unassembled WGS sequence"/>
</dbReference>
<evidence type="ECO:0000313" key="1">
    <source>
        <dbReference type="EMBL" id="EFX96836.1"/>
    </source>
</evidence>
<reference evidence="1 2" key="1">
    <citation type="submission" date="2011-01" db="EMBL/GenBank/DDBJ databases">
        <authorList>
            <person name="Muzny D."/>
            <person name="Qin X."/>
            <person name="Buhay C."/>
            <person name="Dugan-Rocha S."/>
            <person name="Ding Y."/>
            <person name="Chen G."/>
            <person name="Hawes A."/>
            <person name="Holder M."/>
            <person name="Jhangiani S."/>
            <person name="Johnson A."/>
            <person name="Khan Z."/>
            <person name="Li Z."/>
            <person name="Liu W."/>
            <person name="Liu X."/>
            <person name="Perez L."/>
            <person name="Shen H."/>
            <person name="Wang Q."/>
            <person name="Watt J."/>
            <person name="Xi L."/>
            <person name="Xin Y."/>
            <person name="Zhou J."/>
            <person name="Deng J."/>
            <person name="Jiang H."/>
            <person name="Liu Y."/>
            <person name="Qu J."/>
            <person name="Song X.-Z."/>
            <person name="Zhang L."/>
            <person name="Villasana D."/>
            <person name="Johnson A."/>
            <person name="Liu J."/>
            <person name="Liyanage D."/>
            <person name="Lorensuhewa L."/>
            <person name="Robinson T."/>
            <person name="Song A."/>
            <person name="Song B.-B."/>
            <person name="Dinh H."/>
            <person name="Thornton R."/>
            <person name="Coyle M."/>
            <person name="Francisco L."/>
            <person name="Jackson L."/>
            <person name="Javaid M."/>
            <person name="Korchina V."/>
            <person name="Kovar C."/>
            <person name="Mata R."/>
            <person name="Mathew T."/>
            <person name="Ngo R."/>
            <person name="Nguyen L."/>
            <person name="Nguyen N."/>
            <person name="Okwuonu G."/>
            <person name="Ongeri F."/>
            <person name="Pham C."/>
            <person name="Simmons D."/>
            <person name="Wilczek-Boney K."/>
            <person name="Hale W."/>
            <person name="Jakkamsetti A."/>
            <person name="Pham P."/>
            <person name="Ruth R."/>
            <person name="San Lucas F."/>
            <person name="Warren J."/>
            <person name="Zhang J."/>
            <person name="Zhao Z."/>
            <person name="Zhou C."/>
            <person name="Zhu D."/>
            <person name="Lee S."/>
            <person name="Bess C."/>
            <person name="Blankenburg K."/>
            <person name="Forbes L."/>
            <person name="Fu Q."/>
            <person name="Gubbala S."/>
            <person name="Hirani K."/>
            <person name="Jayaseelan J.C."/>
            <person name="Lara F."/>
            <person name="Munidasa M."/>
            <person name="Palculict T."/>
            <person name="Patil S."/>
            <person name="Pu L.-L."/>
            <person name="Saada N."/>
            <person name="Tang L."/>
            <person name="Weissenberger G."/>
            <person name="Zhu Y."/>
            <person name="Hemphill L."/>
            <person name="Shang Y."/>
            <person name="Youmans B."/>
            <person name="Ayvaz T."/>
            <person name="Ross M."/>
            <person name="Santibanez J."/>
            <person name="Aqrawi P."/>
            <person name="Gross S."/>
            <person name="Joshi V."/>
            <person name="Fowler G."/>
            <person name="Nazareth L."/>
            <person name="Reid J."/>
            <person name="Worley K."/>
            <person name="Petrosino J."/>
            <person name="Highlander S."/>
            <person name="Gibbs R."/>
        </authorList>
    </citation>
    <scope>NUCLEOTIDE SEQUENCE [LARGE SCALE GENOMIC DNA]</scope>
    <source>
        <strain evidence="1 2">ATCC 49124</strain>
    </source>
</reference>
<dbReference type="EMBL" id="AEVI01000009">
    <property type="protein sequence ID" value="EFX96836.1"/>
    <property type="molecule type" value="Genomic_DNA"/>
</dbReference>
<evidence type="ECO:0000313" key="2">
    <source>
        <dbReference type="Proteomes" id="UP000003697"/>
    </source>
</evidence>
<gene>
    <name evidence="1" type="ORF">HMPREF9425_0289</name>
</gene>
<sequence>MTEIIDLFGRNKELETLSTTLVTITDMEDTDTDVVPEIVEIIKRLLDIIKTQQQSIEKLAYIAEKTIQLERGVNDKK</sequence>
<organism evidence="1 2">
    <name type="scientific">Streptococcus vestibularis ATCC 49124</name>
    <dbReference type="NCBI Taxonomy" id="889206"/>
    <lineage>
        <taxon>Bacteria</taxon>
        <taxon>Bacillati</taxon>
        <taxon>Bacillota</taxon>
        <taxon>Bacilli</taxon>
        <taxon>Lactobacillales</taxon>
        <taxon>Streptococcaceae</taxon>
        <taxon>Streptococcus</taxon>
    </lineage>
</organism>
<proteinExistence type="predicted"/>
<name>A0ABN2TY59_STRVE</name>
<accession>A0ABN2TY59</accession>